<keyword evidence="8" id="KW-1015">Disulfide bond</keyword>
<evidence type="ECO:0000259" key="13">
    <source>
        <dbReference type="Pfam" id="PF19272"/>
    </source>
</evidence>
<feature type="domain" description="Sphingomyelin phosphodiesterase C-terminal" evidence="13">
    <location>
        <begin position="295"/>
        <end position="444"/>
    </location>
</feature>
<dbReference type="InterPro" id="IPR041805">
    <property type="entry name" value="ASMase/PPN1_MPP"/>
</dbReference>
<keyword evidence="9" id="KW-0325">Glycoprotein</keyword>
<dbReference type="GO" id="GO:0005615">
    <property type="term" value="C:extracellular space"/>
    <property type="evidence" value="ECO:0007669"/>
    <property type="project" value="UniProtKB-UniRule"/>
</dbReference>
<feature type="binding site" evidence="11">
    <location>
        <position position="94"/>
    </location>
    <ligand>
        <name>Zn(2+)</name>
        <dbReference type="ChEBI" id="CHEBI:29105"/>
        <label>1</label>
    </ligand>
</feature>
<evidence type="ECO:0000256" key="10">
    <source>
        <dbReference type="PIRNR" id="PIRNR036767"/>
    </source>
</evidence>
<organism evidence="14">
    <name type="scientific">Phallusia mammillata</name>
    <dbReference type="NCBI Taxonomy" id="59560"/>
    <lineage>
        <taxon>Eukaryota</taxon>
        <taxon>Metazoa</taxon>
        <taxon>Chordata</taxon>
        <taxon>Tunicata</taxon>
        <taxon>Ascidiacea</taxon>
        <taxon>Phlebobranchia</taxon>
        <taxon>Ascidiidae</taxon>
        <taxon>Phallusia</taxon>
    </lineage>
</organism>
<dbReference type="PANTHER" id="PTHR10340">
    <property type="entry name" value="SPHINGOMYELIN PHOSPHODIESTERASE"/>
    <property type="match status" value="1"/>
</dbReference>
<dbReference type="GO" id="GO:0006685">
    <property type="term" value="P:sphingomyelin catabolic process"/>
    <property type="evidence" value="ECO:0007669"/>
    <property type="project" value="InterPro"/>
</dbReference>
<comment type="cofactor">
    <cofactor evidence="11">
        <name>Zn(2+)</name>
        <dbReference type="ChEBI" id="CHEBI:29105"/>
    </cofactor>
    <text evidence="11">Binds 2 Zn(2+) per subunit.</text>
</comment>
<sequence>MHFSLIVCFLLPSNCSASISLKQFTAAFWHITDLHLDFYYTQQKGCPWSTGAPAVYPGPFGDFKCDSPWKLINSTFQEMKRIKPNPDFILWTGDNILHVHENEKYLSTKLVLQTEMNLTRLIDEMFPETPIYTVLGNHDYFPFDHMPIEENNVRAKIANIWNKWIPEDQIDLFKKGGYYSVIFEHFGPNLQLLMLNTNLWDLLNPHVKRNSDPAGQFKWLESQLQKSQQMHYKVFIVGHHPPGVFELSDNDYWFYPKHNRRYIELVQKYHDIIEGQFFGHNHRDSFRVFWDKHRKPISTLWIAPSVTPHSKEIQTANNPGIRLFEYCPLFTSLKDYVQYYFNLTDGNVNGNATWIKEYRATEEFQVPNINPASMASFLHKLMFADVRCDVTGPECEDNRALQRFSLINSVSYDFRYCDSTCQRRHLCAMSEVEYNAHRKCIESELQC</sequence>
<comment type="subcellular location">
    <subcellularLocation>
        <location evidence="1">Secreted</location>
    </subcellularLocation>
</comment>
<evidence type="ECO:0000256" key="3">
    <source>
        <dbReference type="ARBA" id="ARBA00022525"/>
    </source>
</evidence>
<feature type="binding site" evidence="11">
    <location>
        <position position="137"/>
    </location>
    <ligand>
        <name>Zn(2+)</name>
        <dbReference type="ChEBI" id="CHEBI:29105"/>
        <label>2</label>
    </ligand>
</feature>
<dbReference type="Gene3D" id="3.60.21.10">
    <property type="match status" value="1"/>
</dbReference>
<evidence type="ECO:0000256" key="7">
    <source>
        <dbReference type="ARBA" id="ARBA00022833"/>
    </source>
</evidence>
<evidence type="ECO:0000313" key="14">
    <source>
        <dbReference type="EMBL" id="CAB3266408.1"/>
    </source>
</evidence>
<keyword evidence="3 10" id="KW-0964">Secreted</keyword>
<accession>A0A6F9DTQ6</accession>
<comment type="similarity">
    <text evidence="2 10">Belongs to the acid sphingomyelinase family.</text>
</comment>
<dbReference type="CDD" id="cd00842">
    <property type="entry name" value="MPP_ASMase"/>
    <property type="match status" value="1"/>
</dbReference>
<keyword evidence="6 10" id="KW-0378">Hydrolase</keyword>
<dbReference type="Pfam" id="PF19272">
    <property type="entry name" value="ASMase_C"/>
    <property type="match status" value="1"/>
</dbReference>
<dbReference type="SUPFAM" id="SSF56300">
    <property type="entry name" value="Metallo-dependent phosphatases"/>
    <property type="match status" value="1"/>
</dbReference>
<dbReference type="InterPro" id="IPR017064">
    <property type="entry name" value="ASM-like_Pdiesterase_prd"/>
</dbReference>
<dbReference type="PIRSF" id="PIRSF036767">
    <property type="entry name" value="ASM-like_PDE"/>
    <property type="match status" value="1"/>
</dbReference>
<dbReference type="AlphaFoldDB" id="A0A6F9DTQ6"/>
<evidence type="ECO:0000256" key="5">
    <source>
        <dbReference type="ARBA" id="ARBA00022729"/>
    </source>
</evidence>
<proteinExistence type="evidence at transcript level"/>
<feature type="binding site" evidence="11">
    <location>
        <position position="280"/>
    </location>
    <ligand>
        <name>Zn(2+)</name>
        <dbReference type="ChEBI" id="CHEBI:29105"/>
        <label>2</label>
    </ligand>
</feature>
<dbReference type="PANTHER" id="PTHR10340:SF57">
    <property type="entry name" value="METALLOPHOS DOMAIN-CONTAINING PROTEIN"/>
    <property type="match status" value="1"/>
</dbReference>
<protein>
    <recommendedName>
        <fullName evidence="10">Sphingomyelinase phosphodiesterase</fullName>
    </recommendedName>
</protein>
<keyword evidence="5 10" id="KW-0732">Signal</keyword>
<dbReference type="InterPro" id="IPR045473">
    <property type="entry name" value="ASM_C"/>
</dbReference>
<dbReference type="Pfam" id="PF00149">
    <property type="entry name" value="Metallophos"/>
    <property type="match status" value="1"/>
</dbReference>
<feature type="chain" id="PRO_5026415630" description="Sphingomyelinase phosphodiesterase" evidence="10">
    <location>
        <begin position="18"/>
        <end position="447"/>
    </location>
</feature>
<evidence type="ECO:0000256" key="9">
    <source>
        <dbReference type="ARBA" id="ARBA00023180"/>
    </source>
</evidence>
<evidence type="ECO:0000256" key="6">
    <source>
        <dbReference type="ARBA" id="ARBA00022801"/>
    </source>
</evidence>
<dbReference type="InterPro" id="IPR004843">
    <property type="entry name" value="Calcineurin-like_PHP"/>
</dbReference>
<name>A0A6F9DTQ6_9ASCI</name>
<evidence type="ECO:0000256" key="4">
    <source>
        <dbReference type="ARBA" id="ARBA00022723"/>
    </source>
</evidence>
<dbReference type="EMBL" id="LR790546">
    <property type="protein sequence ID" value="CAB3266408.1"/>
    <property type="molecule type" value="mRNA"/>
</dbReference>
<evidence type="ECO:0000256" key="8">
    <source>
        <dbReference type="ARBA" id="ARBA00023157"/>
    </source>
</evidence>
<feature type="binding site" evidence="11">
    <location>
        <position position="239"/>
    </location>
    <ligand>
        <name>Zn(2+)</name>
        <dbReference type="ChEBI" id="CHEBI:29105"/>
        <label>2</label>
    </ligand>
</feature>
<feature type="signal peptide" evidence="10">
    <location>
        <begin position="1"/>
        <end position="17"/>
    </location>
</feature>
<evidence type="ECO:0000256" key="1">
    <source>
        <dbReference type="ARBA" id="ARBA00004613"/>
    </source>
</evidence>
<reference evidence="14" key="1">
    <citation type="submission" date="2020-04" db="EMBL/GenBank/DDBJ databases">
        <authorList>
            <person name="Neveu A P."/>
        </authorList>
    </citation>
    <scope>NUCLEOTIDE SEQUENCE</scope>
    <source>
        <tissue evidence="14">Whole embryo</tissue>
    </source>
</reference>
<feature type="binding site" evidence="11">
    <location>
        <position position="94"/>
    </location>
    <ligand>
        <name>Zn(2+)</name>
        <dbReference type="ChEBI" id="CHEBI:29105"/>
        <label>2</label>
    </ligand>
</feature>
<evidence type="ECO:0000256" key="11">
    <source>
        <dbReference type="PIRSR" id="PIRSR036767-51"/>
    </source>
</evidence>
<dbReference type="GO" id="GO:0046872">
    <property type="term" value="F:metal ion binding"/>
    <property type="evidence" value="ECO:0007669"/>
    <property type="project" value="UniProtKB-KW"/>
</dbReference>
<evidence type="ECO:0000259" key="12">
    <source>
        <dbReference type="Pfam" id="PF00149"/>
    </source>
</evidence>
<dbReference type="InterPro" id="IPR029052">
    <property type="entry name" value="Metallo-depent_PP-like"/>
</dbReference>
<gene>
    <name evidence="14" type="primary">Smpdl3b-002</name>
</gene>
<dbReference type="GO" id="GO:0016020">
    <property type="term" value="C:membrane"/>
    <property type="evidence" value="ECO:0007669"/>
    <property type="project" value="GOC"/>
</dbReference>
<dbReference type="GO" id="GO:0004767">
    <property type="term" value="F:sphingomyelin phosphodiesterase activity"/>
    <property type="evidence" value="ECO:0007669"/>
    <property type="project" value="InterPro"/>
</dbReference>
<feature type="binding site" evidence="11">
    <location>
        <position position="35"/>
    </location>
    <ligand>
        <name>Zn(2+)</name>
        <dbReference type="ChEBI" id="CHEBI:29105"/>
        <label>1</label>
    </ligand>
</feature>
<keyword evidence="7 10" id="KW-0862">Zinc</keyword>
<evidence type="ECO:0000256" key="2">
    <source>
        <dbReference type="ARBA" id="ARBA00008234"/>
    </source>
</evidence>
<feature type="binding site" evidence="11">
    <location>
        <position position="282"/>
    </location>
    <ligand>
        <name>Zn(2+)</name>
        <dbReference type="ChEBI" id="CHEBI:29105"/>
        <label>1</label>
    </ligand>
</feature>
<feature type="domain" description="Calcineurin-like phosphoesterase" evidence="12">
    <location>
        <begin position="28"/>
        <end position="283"/>
    </location>
</feature>
<keyword evidence="4 10" id="KW-0479">Metal-binding</keyword>
<feature type="binding site" evidence="11">
    <location>
        <position position="33"/>
    </location>
    <ligand>
        <name>Zn(2+)</name>
        <dbReference type="ChEBI" id="CHEBI:29105"/>
        <label>1</label>
    </ligand>
</feature>